<evidence type="ECO:0000256" key="2">
    <source>
        <dbReference type="ARBA" id="ARBA00012438"/>
    </source>
</evidence>
<keyword evidence="6" id="KW-0175">Coiled coil</keyword>
<dbReference type="InterPro" id="IPR001610">
    <property type="entry name" value="PAC"/>
</dbReference>
<feature type="domain" description="PAS" evidence="7">
    <location>
        <begin position="182"/>
        <end position="235"/>
    </location>
</feature>
<feature type="domain" description="PAC" evidence="8">
    <location>
        <begin position="260"/>
        <end position="310"/>
    </location>
</feature>
<evidence type="ECO:0000256" key="3">
    <source>
        <dbReference type="ARBA" id="ARBA00022553"/>
    </source>
</evidence>
<dbReference type="InterPro" id="IPR013767">
    <property type="entry name" value="PAS_fold"/>
</dbReference>
<organism evidence="9">
    <name type="scientific">Candidatus Methanogaster sp. ANME-2c ERB4</name>
    <dbReference type="NCBI Taxonomy" id="2759911"/>
    <lineage>
        <taxon>Archaea</taxon>
        <taxon>Methanobacteriati</taxon>
        <taxon>Methanobacteriota</taxon>
        <taxon>Stenosarchaea group</taxon>
        <taxon>Methanomicrobia</taxon>
        <taxon>Methanosarcinales</taxon>
        <taxon>ANME-2 cluster</taxon>
        <taxon>Candidatus Methanogasteraceae</taxon>
        <taxon>Candidatus Methanogaster</taxon>
    </lineage>
</organism>
<evidence type="ECO:0000313" key="9">
    <source>
        <dbReference type="EMBL" id="QNO47889.1"/>
    </source>
</evidence>
<feature type="domain" description="PAC" evidence="8">
    <location>
        <begin position="403"/>
        <end position="455"/>
    </location>
</feature>
<keyword evidence="3" id="KW-0597">Phosphoprotein</keyword>
<feature type="domain" description="PAC" evidence="8">
    <location>
        <begin position="129"/>
        <end position="181"/>
    </location>
</feature>
<dbReference type="Pfam" id="PF13426">
    <property type="entry name" value="PAS_9"/>
    <property type="match status" value="2"/>
</dbReference>
<keyword evidence="4" id="KW-0808">Transferase</keyword>
<dbReference type="InterPro" id="IPR035965">
    <property type="entry name" value="PAS-like_dom_sf"/>
</dbReference>
<dbReference type="SMART" id="SM00086">
    <property type="entry name" value="PAC"/>
    <property type="match status" value="3"/>
</dbReference>
<keyword evidence="5" id="KW-0418">Kinase</keyword>
<protein>
    <recommendedName>
        <fullName evidence="2">histidine kinase</fullName>
        <ecNumber evidence="2">2.7.13.3</ecNumber>
    </recommendedName>
</protein>
<sequence>MGCGIDISNCYVWLEDDGAGGKGKYDKVKLAHTIRKVLHPHRFIRGHQMSKTTKESPLRYVEKELQLISLDHLVTFDREGIILDVNEATIQAIGRTREELTGTSFAEYFTDPERAYKGVGLVFETGEVRDYELVMKAKDGTETIVSYNASVYRDQKGNVVGAFAAARDITERKRTEKSVLESEEKFKAISSSAKDAIIMMDDEGNISYWNEAAETIFGYLVQEALGKELHTFLAPRKYHDACRRGILIFKATGCGAVVGKTLEIEAIRKDGTMFPIELSVSAVKIEEKWHATGIVRDITERKQAEEERETLIRELHDALAERSRSEKKIQDLQRYNRGLVEASPDPLVTFDQKGIIMDVNEAKIRATGRTREELIGTPFADYFTDSEEAYKEVMLVFETGEVRDYELVMKARDGTETIVAYNASVYNDQTGQVVGAVGVARDITERKKSQQELQETIKRLEEYTSHINSIVATMLGEITEKK</sequence>
<name>A0A7G9YIQ5_9EURY</name>
<proteinExistence type="predicted"/>
<dbReference type="InterPro" id="IPR052162">
    <property type="entry name" value="Sensor_kinase/Photoreceptor"/>
</dbReference>
<reference evidence="9" key="1">
    <citation type="submission" date="2020-06" db="EMBL/GenBank/DDBJ databases">
        <title>Unique genomic features of the anaerobic methanotrophic archaea.</title>
        <authorList>
            <person name="Chadwick G.L."/>
            <person name="Skennerton C.T."/>
            <person name="Laso-Perez R."/>
            <person name="Leu A.O."/>
            <person name="Speth D.R."/>
            <person name="Yu H."/>
            <person name="Morgan-Lang C."/>
            <person name="Hatzenpichler R."/>
            <person name="Goudeau D."/>
            <person name="Malmstrom R."/>
            <person name="Brazelton W.J."/>
            <person name="Woyke T."/>
            <person name="Hallam S.J."/>
            <person name="Tyson G.W."/>
            <person name="Wegener G."/>
            <person name="Boetius A."/>
            <person name="Orphan V."/>
        </authorList>
    </citation>
    <scope>NUCLEOTIDE SEQUENCE</scope>
</reference>
<feature type="domain" description="PAS" evidence="7">
    <location>
        <begin position="332"/>
        <end position="376"/>
    </location>
</feature>
<accession>A0A7G9YIQ5</accession>
<dbReference type="SMART" id="SM00091">
    <property type="entry name" value="PAS"/>
    <property type="match status" value="3"/>
</dbReference>
<dbReference type="EC" id="2.7.13.3" evidence="2"/>
<feature type="domain" description="PAS" evidence="7">
    <location>
        <begin position="73"/>
        <end position="113"/>
    </location>
</feature>
<evidence type="ECO:0000256" key="6">
    <source>
        <dbReference type="SAM" id="Coils"/>
    </source>
</evidence>
<dbReference type="GO" id="GO:0004673">
    <property type="term" value="F:protein histidine kinase activity"/>
    <property type="evidence" value="ECO:0007669"/>
    <property type="project" value="UniProtKB-EC"/>
</dbReference>
<dbReference type="EMBL" id="MT631282">
    <property type="protein sequence ID" value="QNO47889.1"/>
    <property type="molecule type" value="Genomic_DNA"/>
</dbReference>
<dbReference type="AlphaFoldDB" id="A0A7G9YIQ5"/>
<dbReference type="PROSITE" id="PS50113">
    <property type="entry name" value="PAC"/>
    <property type="match status" value="3"/>
</dbReference>
<dbReference type="PANTHER" id="PTHR43304:SF1">
    <property type="entry name" value="PAC DOMAIN-CONTAINING PROTEIN"/>
    <property type="match status" value="1"/>
</dbReference>
<evidence type="ECO:0000256" key="5">
    <source>
        <dbReference type="ARBA" id="ARBA00022777"/>
    </source>
</evidence>
<dbReference type="InterPro" id="IPR000014">
    <property type="entry name" value="PAS"/>
</dbReference>
<evidence type="ECO:0000259" key="8">
    <source>
        <dbReference type="PROSITE" id="PS50113"/>
    </source>
</evidence>
<dbReference type="Gene3D" id="3.30.450.20">
    <property type="entry name" value="PAS domain"/>
    <property type="match status" value="3"/>
</dbReference>
<dbReference type="Pfam" id="PF00989">
    <property type="entry name" value="PAS"/>
    <property type="match status" value="1"/>
</dbReference>
<evidence type="ECO:0000256" key="4">
    <source>
        <dbReference type="ARBA" id="ARBA00022679"/>
    </source>
</evidence>
<dbReference type="InterPro" id="IPR000700">
    <property type="entry name" value="PAS-assoc_C"/>
</dbReference>
<evidence type="ECO:0000259" key="7">
    <source>
        <dbReference type="PROSITE" id="PS50112"/>
    </source>
</evidence>
<dbReference type="CDD" id="cd00130">
    <property type="entry name" value="PAS"/>
    <property type="match status" value="3"/>
</dbReference>
<comment type="catalytic activity">
    <reaction evidence="1">
        <text>ATP + protein L-histidine = ADP + protein N-phospho-L-histidine.</text>
        <dbReference type="EC" id="2.7.13.3"/>
    </reaction>
</comment>
<gene>
    <name evidence="9" type="ORF">LLFONJKP_00010</name>
</gene>
<dbReference type="PANTHER" id="PTHR43304">
    <property type="entry name" value="PHYTOCHROME-LIKE PROTEIN CPH1"/>
    <property type="match status" value="1"/>
</dbReference>
<dbReference type="SUPFAM" id="SSF55785">
    <property type="entry name" value="PYP-like sensor domain (PAS domain)"/>
    <property type="match status" value="3"/>
</dbReference>
<feature type="coiled-coil region" evidence="6">
    <location>
        <begin position="294"/>
        <end position="335"/>
    </location>
</feature>
<evidence type="ECO:0000256" key="1">
    <source>
        <dbReference type="ARBA" id="ARBA00000085"/>
    </source>
</evidence>
<dbReference type="NCBIfam" id="TIGR00229">
    <property type="entry name" value="sensory_box"/>
    <property type="match status" value="3"/>
</dbReference>
<dbReference type="PROSITE" id="PS50112">
    <property type="entry name" value="PAS"/>
    <property type="match status" value="3"/>
</dbReference>